<accession>A0A6C0LY83</accession>
<name>A0A6C0LY83_9ZZZZ</name>
<organism evidence="2">
    <name type="scientific">viral metagenome</name>
    <dbReference type="NCBI Taxonomy" id="1070528"/>
    <lineage>
        <taxon>unclassified sequences</taxon>
        <taxon>metagenomes</taxon>
        <taxon>organismal metagenomes</taxon>
    </lineage>
</organism>
<proteinExistence type="predicted"/>
<keyword evidence="1" id="KW-0472">Membrane</keyword>
<evidence type="ECO:0000256" key="1">
    <source>
        <dbReference type="SAM" id="Phobius"/>
    </source>
</evidence>
<dbReference type="EMBL" id="MN740582">
    <property type="protein sequence ID" value="QHU34978.1"/>
    <property type="molecule type" value="Genomic_DNA"/>
</dbReference>
<reference evidence="2" key="1">
    <citation type="journal article" date="2020" name="Nature">
        <title>Giant virus diversity and host interactions through global metagenomics.</title>
        <authorList>
            <person name="Schulz F."/>
            <person name="Roux S."/>
            <person name="Paez-Espino D."/>
            <person name="Jungbluth S."/>
            <person name="Walsh D.A."/>
            <person name="Denef V.J."/>
            <person name="McMahon K.D."/>
            <person name="Konstantinidis K.T."/>
            <person name="Eloe-Fadrosh E.A."/>
            <person name="Kyrpides N.C."/>
            <person name="Woyke T."/>
        </authorList>
    </citation>
    <scope>NUCLEOTIDE SEQUENCE</scope>
    <source>
        <strain evidence="2">GVMAG-S-1017244-22</strain>
    </source>
</reference>
<feature type="transmembrane region" description="Helical" evidence="1">
    <location>
        <begin position="41"/>
        <end position="66"/>
    </location>
</feature>
<dbReference type="AlphaFoldDB" id="A0A6C0LY83"/>
<protein>
    <submittedName>
        <fullName evidence="2">Uncharacterized protein</fullName>
    </submittedName>
</protein>
<keyword evidence="1" id="KW-1133">Transmembrane helix</keyword>
<keyword evidence="1" id="KW-0812">Transmembrane</keyword>
<sequence>MIIEDLEGLEGYKKLGSYLIETWKHRGYGHRILYNKNNNLILLYSTIFLLFISYRINLNLFTYLFIVNSVK</sequence>
<evidence type="ECO:0000313" key="2">
    <source>
        <dbReference type="EMBL" id="QHU34978.1"/>
    </source>
</evidence>